<dbReference type="GO" id="GO:0008117">
    <property type="term" value="F:sphinganine-1-phosphate aldolase activity"/>
    <property type="evidence" value="ECO:0007669"/>
    <property type="project" value="UniProtKB-EC"/>
</dbReference>
<dbReference type="GO" id="GO:0030170">
    <property type="term" value="F:pyridoxal phosphate binding"/>
    <property type="evidence" value="ECO:0007669"/>
    <property type="project" value="InterPro"/>
</dbReference>
<evidence type="ECO:0000256" key="4">
    <source>
        <dbReference type="ARBA" id="ARBA00038302"/>
    </source>
</evidence>
<dbReference type="GO" id="GO:0019752">
    <property type="term" value="P:carboxylic acid metabolic process"/>
    <property type="evidence" value="ECO:0007669"/>
    <property type="project" value="InterPro"/>
</dbReference>
<gene>
    <name evidence="8" type="ORF">DdX_10592</name>
</gene>
<evidence type="ECO:0000313" key="9">
    <source>
        <dbReference type="Proteomes" id="UP001201812"/>
    </source>
</evidence>
<dbReference type="GO" id="GO:0005783">
    <property type="term" value="C:endoplasmic reticulum"/>
    <property type="evidence" value="ECO:0007669"/>
    <property type="project" value="TreeGrafter"/>
</dbReference>
<dbReference type="GO" id="GO:0030149">
    <property type="term" value="P:sphingolipid catabolic process"/>
    <property type="evidence" value="ECO:0007669"/>
    <property type="project" value="TreeGrafter"/>
</dbReference>
<evidence type="ECO:0000256" key="5">
    <source>
        <dbReference type="ARBA" id="ARBA00038965"/>
    </source>
</evidence>
<protein>
    <recommendedName>
        <fullName evidence="5">sphinganine-1-phosphate aldolase</fullName>
        <ecNumber evidence="5">4.1.2.27</ecNumber>
    </recommendedName>
    <alternativeName>
        <fullName evidence="6">Sphingosine-1-phosphate aldolase</fullName>
    </alternativeName>
</protein>
<dbReference type="InterPro" id="IPR050477">
    <property type="entry name" value="GrpII_AminoAcid_Decarb"/>
</dbReference>
<proteinExistence type="inferred from homology"/>
<dbReference type="Proteomes" id="UP001201812">
    <property type="component" value="Unassembled WGS sequence"/>
</dbReference>
<dbReference type="Gene3D" id="3.90.1150.10">
    <property type="entry name" value="Aspartate Aminotransferase, domain 1"/>
    <property type="match status" value="1"/>
</dbReference>
<dbReference type="InterPro" id="IPR015424">
    <property type="entry name" value="PyrdxlP-dep_Trfase"/>
</dbReference>
<comment type="similarity">
    <text evidence="4">Belongs to the group II decarboxylase family. Sphingosine-1-phosphate lyase subfamily.</text>
</comment>
<dbReference type="InterPro" id="IPR015422">
    <property type="entry name" value="PyrdxlP-dep_Trfase_small"/>
</dbReference>
<accession>A0AAD4N0P3</accession>
<keyword evidence="3 7" id="KW-0456">Lyase</keyword>
<keyword evidence="2 7" id="KW-0663">Pyridoxal phosphate</keyword>
<dbReference type="Gene3D" id="6.10.140.2150">
    <property type="match status" value="1"/>
</dbReference>
<evidence type="ECO:0000313" key="8">
    <source>
        <dbReference type="EMBL" id="KAI1710534.1"/>
    </source>
</evidence>
<comment type="cofactor">
    <cofactor evidence="1 7">
        <name>pyridoxal 5'-phosphate</name>
        <dbReference type="ChEBI" id="CHEBI:597326"/>
    </cofactor>
</comment>
<evidence type="ECO:0000256" key="2">
    <source>
        <dbReference type="ARBA" id="ARBA00022898"/>
    </source>
</evidence>
<organism evidence="8 9">
    <name type="scientific">Ditylenchus destructor</name>
    <dbReference type="NCBI Taxonomy" id="166010"/>
    <lineage>
        <taxon>Eukaryota</taxon>
        <taxon>Metazoa</taxon>
        <taxon>Ecdysozoa</taxon>
        <taxon>Nematoda</taxon>
        <taxon>Chromadorea</taxon>
        <taxon>Rhabditida</taxon>
        <taxon>Tylenchina</taxon>
        <taxon>Tylenchomorpha</taxon>
        <taxon>Sphaerularioidea</taxon>
        <taxon>Anguinidae</taxon>
        <taxon>Anguininae</taxon>
        <taxon>Ditylenchus</taxon>
    </lineage>
</organism>
<evidence type="ECO:0000256" key="7">
    <source>
        <dbReference type="RuleBase" id="RU000382"/>
    </source>
</evidence>
<dbReference type="PANTHER" id="PTHR42735:SF6">
    <property type="entry name" value="SPHINGOSINE-1-PHOSPHATE LYASE 1"/>
    <property type="match status" value="1"/>
</dbReference>
<dbReference type="AlphaFoldDB" id="A0AAD4N0P3"/>
<name>A0AAD4N0P3_9BILA</name>
<evidence type="ECO:0000256" key="3">
    <source>
        <dbReference type="ARBA" id="ARBA00023239"/>
    </source>
</evidence>
<reference evidence="8" key="1">
    <citation type="submission" date="2022-01" db="EMBL/GenBank/DDBJ databases">
        <title>Genome Sequence Resource for Two Populations of Ditylenchus destructor, the Migratory Endoparasitic Phytonematode.</title>
        <authorList>
            <person name="Zhang H."/>
            <person name="Lin R."/>
            <person name="Xie B."/>
        </authorList>
    </citation>
    <scope>NUCLEOTIDE SEQUENCE</scope>
    <source>
        <strain evidence="8">BazhouSP</strain>
    </source>
</reference>
<dbReference type="SUPFAM" id="SSF53383">
    <property type="entry name" value="PLP-dependent transferases"/>
    <property type="match status" value="1"/>
</dbReference>
<evidence type="ECO:0000256" key="1">
    <source>
        <dbReference type="ARBA" id="ARBA00001933"/>
    </source>
</evidence>
<dbReference type="EMBL" id="JAKKPZ010000025">
    <property type="protein sequence ID" value="KAI1710534.1"/>
    <property type="molecule type" value="Genomic_DNA"/>
</dbReference>
<dbReference type="GO" id="GO:0016020">
    <property type="term" value="C:membrane"/>
    <property type="evidence" value="ECO:0007669"/>
    <property type="project" value="GOC"/>
</dbReference>
<keyword evidence="9" id="KW-1185">Reference proteome</keyword>
<dbReference type="InterPro" id="IPR015421">
    <property type="entry name" value="PyrdxlP-dep_Trfase_major"/>
</dbReference>
<dbReference type="Pfam" id="PF00282">
    <property type="entry name" value="Pyridoxal_deC"/>
    <property type="match status" value="1"/>
</dbReference>
<dbReference type="EC" id="4.1.2.27" evidence="5"/>
<dbReference type="InterPro" id="IPR002129">
    <property type="entry name" value="PyrdxlP-dep_de-COase"/>
</dbReference>
<comment type="caution">
    <text evidence="8">The sequence shown here is derived from an EMBL/GenBank/DDBJ whole genome shotgun (WGS) entry which is preliminary data.</text>
</comment>
<dbReference type="PANTHER" id="PTHR42735">
    <property type="match status" value="1"/>
</dbReference>
<evidence type="ECO:0000256" key="6">
    <source>
        <dbReference type="ARBA" id="ARBA00042568"/>
    </source>
</evidence>
<sequence>MDLDQTPWRVVFHYVDDFRIMFNRKLDHLEPWQIILYTLSAVLFFSWIRKVLKFEEYTSFRKWRMDFLRNFPMYATKWQQGIEAAGKELEERLLRHDRLKEFYKFLPDRGLHEDDILHEATTYRTMSDILFEKGRFCGSMYGVEDEDPNHQRLLKGIFDLYGFTNASYPDVFPGCRKMEAEVIRMLCSLYHGGGRSCGAVTTSGTESIILACLAYRNRAMKRGVRKPEIIIGNNAHVAFSKAAKLLGMRAIRIRSNNKWEVNVGAIKRAISRETCMIAASAPGFVYGVMDSIEEISRLGQKYRVPVHVDATIGGLILPFMEQCDYPAPMFDFRLSGVSSISVDLSKDLMYYQCYSNIGWSAGIYVSPTLNGTRSGLLVALTWATLLHNGRLGYVEKTQRILDASRQLRAKMAEVTHLELMGDPLGPVIVFTTSNPAKIHPHMLGDEMNELGWTFGFLQNPNALRLCVSLHHAKHNVVNDFIEDINKCCEKIINNTEYVYPAKTNPIYGLSTAFPDRGVADHMPVAFVDAYYATPTQPHRGGRTLSIEGRKLSQINMPTSLLATLQEKYSSEPAVTPKLTPPRE</sequence>
<dbReference type="Gene3D" id="3.40.640.10">
    <property type="entry name" value="Type I PLP-dependent aspartate aminotransferase-like (Major domain)"/>
    <property type="match status" value="1"/>
</dbReference>